<evidence type="ECO:0000256" key="2">
    <source>
        <dbReference type="ARBA" id="ARBA00023315"/>
    </source>
</evidence>
<evidence type="ECO:0000313" key="6">
    <source>
        <dbReference type="Proteomes" id="UP001157069"/>
    </source>
</evidence>
<proteinExistence type="predicted"/>
<reference evidence="6" key="1">
    <citation type="journal article" date="2019" name="Int. J. Syst. Evol. Microbiol.">
        <title>The Global Catalogue of Microorganisms (GCM) 10K type strain sequencing project: providing services to taxonomists for standard genome sequencing and annotation.</title>
        <authorList>
            <consortium name="The Broad Institute Genomics Platform"/>
            <consortium name="The Broad Institute Genome Sequencing Center for Infectious Disease"/>
            <person name="Wu L."/>
            <person name="Ma J."/>
        </authorList>
    </citation>
    <scope>NUCLEOTIDE SEQUENCE [LARGE SCALE GENOMIC DNA]</scope>
    <source>
        <strain evidence="6">NBRC 108755</strain>
    </source>
</reference>
<gene>
    <name evidence="5" type="ORF">GCM10025869_09660</name>
</gene>
<keyword evidence="6" id="KW-1185">Reference proteome</keyword>
<dbReference type="PANTHER" id="PTHR10434">
    <property type="entry name" value="1-ACYL-SN-GLYCEROL-3-PHOSPHATE ACYLTRANSFERASE"/>
    <property type="match status" value="1"/>
</dbReference>
<keyword evidence="1" id="KW-0808">Transferase</keyword>
<dbReference type="Pfam" id="PF01553">
    <property type="entry name" value="Acyltransferase"/>
    <property type="match status" value="1"/>
</dbReference>
<feature type="domain" description="Phospholipid/glycerol acyltransferase" evidence="4">
    <location>
        <begin position="93"/>
        <end position="210"/>
    </location>
</feature>
<dbReference type="SMART" id="SM00563">
    <property type="entry name" value="PlsC"/>
    <property type="match status" value="1"/>
</dbReference>
<dbReference type="EMBL" id="BSVA01000001">
    <property type="protein sequence ID" value="GMA90437.1"/>
    <property type="molecule type" value="Genomic_DNA"/>
</dbReference>
<dbReference type="PANTHER" id="PTHR10434:SF11">
    <property type="entry name" value="1-ACYL-SN-GLYCEROL-3-PHOSPHATE ACYLTRANSFERASE"/>
    <property type="match status" value="1"/>
</dbReference>
<feature type="compositionally biased region" description="Low complexity" evidence="3">
    <location>
        <begin position="248"/>
        <end position="257"/>
    </location>
</feature>
<evidence type="ECO:0000256" key="3">
    <source>
        <dbReference type="SAM" id="MobiDB-lite"/>
    </source>
</evidence>
<feature type="region of interest" description="Disordered" evidence="3">
    <location>
        <begin position="1"/>
        <end position="25"/>
    </location>
</feature>
<dbReference type="InterPro" id="IPR002123">
    <property type="entry name" value="Plipid/glycerol_acylTrfase"/>
</dbReference>
<keyword evidence="2" id="KW-0012">Acyltransferase</keyword>
<evidence type="ECO:0000256" key="1">
    <source>
        <dbReference type="ARBA" id="ARBA00022679"/>
    </source>
</evidence>
<dbReference type="CDD" id="cd07989">
    <property type="entry name" value="LPLAT_AGPAT-like"/>
    <property type="match status" value="1"/>
</dbReference>
<protein>
    <recommendedName>
        <fullName evidence="4">Phospholipid/glycerol acyltransferase domain-containing protein</fullName>
    </recommendedName>
</protein>
<organism evidence="5 6">
    <name type="scientific">Homoserinibacter gongjuensis</name>
    <dbReference type="NCBI Taxonomy" id="1162968"/>
    <lineage>
        <taxon>Bacteria</taxon>
        <taxon>Bacillati</taxon>
        <taxon>Actinomycetota</taxon>
        <taxon>Actinomycetes</taxon>
        <taxon>Micrococcales</taxon>
        <taxon>Microbacteriaceae</taxon>
        <taxon>Homoserinibacter</taxon>
    </lineage>
</organism>
<sequence>MPDPLADNVAHTGDIPSGGEPSIRSPLWNAPGLAWLHGDDRRGPHPRNDRFTSHAQAVARFVAQRGILKPVTWSVVKVTVVGRRKLRDVPRAFVVVANHSSHLDAPLILGALPRRLARYLAAGAAADYFFDVWWRRGLTALFFNAFPVDRKGVNQRAVSAKTLLERGVPLLVFPEGTRSKNGEMGHFKQGAASLAIATDVPCLPVALIGAGIAHPRGSSWPKPGRLPVGVVFGAPMRAEPGRPRWRSRPASAPRWSACTTPTHPVF</sequence>
<dbReference type="Proteomes" id="UP001157069">
    <property type="component" value="Unassembled WGS sequence"/>
</dbReference>
<accession>A0ABQ6JUF5</accession>
<feature type="region of interest" description="Disordered" evidence="3">
    <location>
        <begin position="240"/>
        <end position="266"/>
    </location>
</feature>
<evidence type="ECO:0000313" key="5">
    <source>
        <dbReference type="EMBL" id="GMA90437.1"/>
    </source>
</evidence>
<name>A0ABQ6JUF5_9MICO</name>
<comment type="caution">
    <text evidence="5">The sequence shown here is derived from an EMBL/GenBank/DDBJ whole genome shotgun (WGS) entry which is preliminary data.</text>
</comment>
<dbReference type="SUPFAM" id="SSF69593">
    <property type="entry name" value="Glycerol-3-phosphate (1)-acyltransferase"/>
    <property type="match status" value="1"/>
</dbReference>
<evidence type="ECO:0000259" key="4">
    <source>
        <dbReference type="SMART" id="SM00563"/>
    </source>
</evidence>